<organism evidence="1 2">
    <name type="scientific">Vibrio caribbeanicus ATCC BAA-2122</name>
    <dbReference type="NCBI Taxonomy" id="796620"/>
    <lineage>
        <taxon>Bacteria</taxon>
        <taxon>Pseudomonadati</taxon>
        <taxon>Pseudomonadota</taxon>
        <taxon>Gammaproteobacteria</taxon>
        <taxon>Vibrionales</taxon>
        <taxon>Vibrionaceae</taxon>
        <taxon>Vibrio</taxon>
    </lineage>
</organism>
<reference evidence="1 2" key="1">
    <citation type="journal article" date="2012" name="Int. J. Syst. Evol. Microbiol.">
        <title>Vibrio caribbeanicus sp. nov., isolated from the marine sponge Scleritoderma cyanea.</title>
        <authorList>
            <person name="Hoffmann M."/>
            <person name="Monday S.R."/>
            <person name="Allard M.W."/>
            <person name="Strain E.A."/>
            <person name="Whittaker P."/>
            <person name="Naum M."/>
            <person name="McCarthy P.J."/>
            <person name="Lopez J.V."/>
            <person name="Fischer M."/>
            <person name="Brown E.W."/>
        </authorList>
    </citation>
    <scope>NUCLEOTIDE SEQUENCE [LARGE SCALE GENOMIC DNA]</scope>
    <source>
        <strain evidence="1 2">ATCC BAA-2122</strain>
    </source>
</reference>
<evidence type="ECO:0000313" key="1">
    <source>
        <dbReference type="EMBL" id="EFP98581.1"/>
    </source>
</evidence>
<comment type="caution">
    <text evidence="1">The sequence shown here is derived from an EMBL/GenBank/DDBJ whole genome shotgun (WGS) entry which is preliminary data.</text>
</comment>
<dbReference type="RefSeq" id="WP_009599253.1">
    <property type="nucleotide sequence ID" value="NZ_AEIU01000002.1"/>
</dbReference>
<accession>E3BEG4</accession>
<proteinExistence type="predicted"/>
<dbReference type="AlphaFoldDB" id="E3BEG4"/>
<protein>
    <submittedName>
        <fullName evidence="1">Uncharacterized protein</fullName>
    </submittedName>
</protein>
<evidence type="ECO:0000313" key="2">
    <source>
        <dbReference type="Proteomes" id="UP000002943"/>
    </source>
</evidence>
<gene>
    <name evidence="1" type="ORF">VIBC2010_08538</name>
</gene>
<keyword evidence="2" id="KW-1185">Reference proteome</keyword>
<name>E3BEG4_9VIBR</name>
<sequence length="55" mass="6382">MVNTNDYQMAIDMLRCHLGLSEDEAKQHLGLSTENNEYKCVIETHKELSNLESER</sequence>
<dbReference type="EMBL" id="AEIU01000002">
    <property type="protein sequence ID" value="EFP98581.1"/>
    <property type="molecule type" value="Genomic_DNA"/>
</dbReference>
<dbReference type="Proteomes" id="UP000002943">
    <property type="component" value="Unassembled WGS sequence"/>
</dbReference>